<keyword evidence="6" id="KW-0997">Cell inner membrane</keyword>
<evidence type="ECO:0000256" key="2">
    <source>
        <dbReference type="ARBA" id="ARBA00008610"/>
    </source>
</evidence>
<keyword evidence="9" id="KW-0564">Palmitate</keyword>
<comment type="similarity">
    <text evidence="2">Belongs to the BMP lipoprotein family.</text>
</comment>
<keyword evidence="5" id="KW-1003">Cell membrane</keyword>
<dbReference type="SUPFAM" id="SSF53822">
    <property type="entry name" value="Periplasmic binding protein-like I"/>
    <property type="match status" value="1"/>
</dbReference>
<reference evidence="12 13" key="1">
    <citation type="journal article" date="2018" name="Infect. Genet. Evol.">
        <title>Genome-wide analysis of Borrelia turcica and 'Candidatus Borrelia tachyglossi' shows relapsing fever-like genomes with unique genomic links to Lyme disease Borrelia.</title>
        <authorList>
            <person name="Gofton A.W."/>
            <person name="Margos G."/>
            <person name="Fingerle V."/>
            <person name="Hepner S."/>
            <person name="Loh S.M."/>
            <person name="Ryan U."/>
            <person name="Irwin P."/>
            <person name="Oskam C.L."/>
        </authorList>
    </citation>
    <scope>NUCLEOTIDE SEQUENCE [LARGE SCALE GENOMIC DNA]</scope>
    <source>
        <strain evidence="12 13">IST7</strain>
    </source>
</reference>
<organism evidence="12 13">
    <name type="scientific">Borrelia turcica IST7</name>
    <dbReference type="NCBI Taxonomy" id="1104446"/>
    <lineage>
        <taxon>Bacteria</taxon>
        <taxon>Pseudomonadati</taxon>
        <taxon>Spirochaetota</taxon>
        <taxon>Spirochaetia</taxon>
        <taxon>Spirochaetales</taxon>
        <taxon>Borreliaceae</taxon>
        <taxon>Borrelia</taxon>
    </lineage>
</organism>
<keyword evidence="13" id="KW-1185">Reference proteome</keyword>
<dbReference type="EMBL" id="CP028884">
    <property type="protein sequence ID" value="AYE36254.1"/>
    <property type="molecule type" value="Genomic_DNA"/>
</dbReference>
<protein>
    <submittedName>
        <fullName evidence="12">BMP family ABC transporter substrate-binding protein</fullName>
    </submittedName>
</protein>
<comment type="subcellular location">
    <subcellularLocation>
        <location evidence="1">Cell inner membrane</location>
        <topology evidence="1">Lipid-anchor</topology>
    </subcellularLocation>
</comment>
<evidence type="ECO:0000256" key="9">
    <source>
        <dbReference type="ARBA" id="ARBA00023139"/>
    </source>
</evidence>
<dbReference type="CDD" id="cd06354">
    <property type="entry name" value="PBP1_PrnA-like"/>
    <property type="match status" value="1"/>
</dbReference>
<dbReference type="Pfam" id="PF02608">
    <property type="entry name" value="Bmp"/>
    <property type="match status" value="1"/>
</dbReference>
<evidence type="ECO:0000313" key="13">
    <source>
        <dbReference type="Proteomes" id="UP000275571"/>
    </source>
</evidence>
<evidence type="ECO:0000256" key="10">
    <source>
        <dbReference type="ARBA" id="ARBA00023288"/>
    </source>
</evidence>
<evidence type="ECO:0000259" key="11">
    <source>
        <dbReference type="Pfam" id="PF02608"/>
    </source>
</evidence>
<proteinExistence type="inferred from homology"/>
<dbReference type="KEGG" id="btur:DB313_01945"/>
<dbReference type="AlphaFoldDB" id="A0A386PKK0"/>
<keyword evidence="8" id="KW-0472">Membrane</keyword>
<comment type="subunit">
    <text evidence="3">Monomer.</text>
</comment>
<keyword evidence="10" id="KW-0449">Lipoprotein</keyword>
<gene>
    <name evidence="12" type="ORF">DB313_01945</name>
</gene>
<evidence type="ECO:0000256" key="4">
    <source>
        <dbReference type="ARBA" id="ARBA00022448"/>
    </source>
</evidence>
<evidence type="ECO:0000256" key="8">
    <source>
        <dbReference type="ARBA" id="ARBA00023136"/>
    </source>
</evidence>
<sequence>MGGLFLILLTLCLSCSGSKDVGGASKISMLIDGHFDDKSFNESAWMGAKKLGEDFGVEVIPKESTSSSYLADIEALRDNGSNFIWLIGYKLSNVSISVALENPDVRYAIIDPVYEDNVVVPKNLAAITFRTEEAAFLVGYIAAKTSKTGKIGFLGGIEGSIVDSFRFGYEAGAKYANRDISVRSGYIGSFADTETGRSMASKMYGDGIDVIYHAAGLGGLGAIEVAKEMGEGYYVIGVDQDQSYLAPDNIITSSIKDIGQVVYILTSNYLKTNAFEGGRILSYGLKEGFVGFVKNPKMIPFKLEKELDDVSDKIINGEITVPSNEKEYKVFLNEFL</sequence>
<dbReference type="Proteomes" id="UP000275571">
    <property type="component" value="Chromosome"/>
</dbReference>
<evidence type="ECO:0000256" key="6">
    <source>
        <dbReference type="ARBA" id="ARBA00022519"/>
    </source>
</evidence>
<dbReference type="GO" id="GO:0005886">
    <property type="term" value="C:plasma membrane"/>
    <property type="evidence" value="ECO:0007669"/>
    <property type="project" value="UniProtKB-SubCell"/>
</dbReference>
<dbReference type="InterPro" id="IPR028082">
    <property type="entry name" value="Peripla_BP_I"/>
</dbReference>
<evidence type="ECO:0000256" key="1">
    <source>
        <dbReference type="ARBA" id="ARBA00004519"/>
    </source>
</evidence>
<dbReference type="InterPro" id="IPR003760">
    <property type="entry name" value="PnrA-like"/>
</dbReference>
<dbReference type="RefSeq" id="WP_120104177.1">
    <property type="nucleotide sequence ID" value="NZ_CP028884.1"/>
</dbReference>
<dbReference type="OrthoDB" id="9769871at2"/>
<dbReference type="PANTHER" id="PTHR34296">
    <property type="entry name" value="TRANSCRIPTIONAL ACTIVATOR PROTEIN MED"/>
    <property type="match status" value="1"/>
</dbReference>
<dbReference type="Gene3D" id="3.40.50.2300">
    <property type="match status" value="2"/>
</dbReference>
<evidence type="ECO:0000313" key="12">
    <source>
        <dbReference type="EMBL" id="AYE36254.1"/>
    </source>
</evidence>
<dbReference type="InterPro" id="IPR050957">
    <property type="entry name" value="BMP_lipoprotein"/>
</dbReference>
<feature type="domain" description="ABC transporter substrate-binding protein PnrA-like" evidence="11">
    <location>
        <begin position="25"/>
        <end position="325"/>
    </location>
</feature>
<evidence type="ECO:0000256" key="3">
    <source>
        <dbReference type="ARBA" id="ARBA00011245"/>
    </source>
</evidence>
<dbReference type="PANTHER" id="PTHR34296:SF2">
    <property type="entry name" value="ABC TRANSPORTER GUANOSINE-BINDING PROTEIN NUPN"/>
    <property type="match status" value="1"/>
</dbReference>
<keyword evidence="4" id="KW-0813">Transport</keyword>
<keyword evidence="7" id="KW-0732">Signal</keyword>
<name>A0A386PKK0_9SPIR</name>
<accession>A0A386PKK0</accession>
<evidence type="ECO:0000256" key="7">
    <source>
        <dbReference type="ARBA" id="ARBA00022729"/>
    </source>
</evidence>
<evidence type="ECO:0000256" key="5">
    <source>
        <dbReference type="ARBA" id="ARBA00022475"/>
    </source>
</evidence>